<keyword evidence="3" id="KW-1185">Reference proteome</keyword>
<proteinExistence type="predicted"/>
<evidence type="ECO:0000256" key="1">
    <source>
        <dbReference type="SAM" id="MobiDB-lite"/>
    </source>
</evidence>
<dbReference type="VEuPathDB" id="TriTrypDB:Lsey_0047_0110"/>
<reference evidence="2 3" key="1">
    <citation type="journal article" date="2015" name="PLoS Pathog.">
        <title>Leptomonas seymouri: Adaptations to the Dixenous Life Cycle Analyzed by Genome Sequencing, Transcriptome Profiling and Co-infection with Leishmania donovani.</title>
        <authorList>
            <person name="Kraeva N."/>
            <person name="Butenko A."/>
            <person name="Hlavacova J."/>
            <person name="Kostygov A."/>
            <person name="Myskova J."/>
            <person name="Grybchuk D."/>
            <person name="Lestinova T."/>
            <person name="Votypka J."/>
            <person name="Volf P."/>
            <person name="Opperdoes F."/>
            <person name="Flegontov P."/>
            <person name="Lukes J."/>
            <person name="Yurchenko V."/>
        </authorList>
    </citation>
    <scope>NUCLEOTIDE SEQUENCE [LARGE SCALE GENOMIC DNA]</scope>
    <source>
        <strain evidence="2 3">ATCC 30220</strain>
    </source>
</reference>
<evidence type="ECO:0000313" key="3">
    <source>
        <dbReference type="Proteomes" id="UP000038009"/>
    </source>
</evidence>
<evidence type="ECO:0000313" key="2">
    <source>
        <dbReference type="EMBL" id="KPI88530.1"/>
    </source>
</evidence>
<feature type="compositionally biased region" description="Polar residues" evidence="1">
    <location>
        <begin position="122"/>
        <end position="132"/>
    </location>
</feature>
<dbReference type="Proteomes" id="UP000038009">
    <property type="component" value="Unassembled WGS sequence"/>
</dbReference>
<name>A0A0N1I9B6_LEPSE</name>
<gene>
    <name evidence="2" type="ORF">ABL78_2342</name>
</gene>
<dbReference type="OrthoDB" id="250912at2759"/>
<comment type="caution">
    <text evidence="2">The sequence shown here is derived from an EMBL/GenBank/DDBJ whole genome shotgun (WGS) entry which is preliminary data.</text>
</comment>
<dbReference type="OMA" id="CCVPNTH"/>
<feature type="region of interest" description="Disordered" evidence="1">
    <location>
        <begin position="364"/>
        <end position="409"/>
    </location>
</feature>
<sequence length="658" mass="70906">MRPSLIQCFPHPFTRQWPNTGNPVTCECRQLYALVSVCCCVPNTHLLVLHEPTHVGSNMITSMPKGPKYVDYRITSRTTADDFCGFLMRAEAAASTLTHGVGGSEEHFAFSRELDEIYSPAHPNSTQNNNGAESKASPPYSSLRYTESAGSPYARSRSALGQRQVVVVCLHGIAEASAPVQSALMDVLCFEQVHSHRRAVRVPTLRVVAFCSCRNFALFLPETLRAAFTLSTYVSTLSVESAVVLQTSNVTSSNIVNKRYMLEVMMSPDGQSLLETVTLSAAVLRYLRHLLLVVRGSFCCMLSPGALALRRLPRWATVLRAMAILFMPDESLLRARVLHTRSAHLHSFTARALTLVAPERVAHSPLQRRGGGASHRPTSPEARNSGAGGSSLTSPQYLQHSPGSPYSVAPTRRAYLTVDGPDEAEDSSSPGPIHSFSNVVVSPSDVACVLSCLLGHLMTIPREAVPSEDIITATNAMMGPAGGSSSVVDIYANMLDTQRRGMGGVSFQDPTMWDAVAVSCSLRHLYHITDLAQEFTDTLGGSFISSGFLQASAMNNPNGTFNETTLAERGGGPQSPFSNRFGIPGQETLAPAGSSLPRVAPIRTLNNHPLASTDDAWRSGAVDAFSMLDTAATPLLDYQEIREVMRATLICRSAPAPG</sequence>
<feature type="compositionally biased region" description="Polar residues" evidence="1">
    <location>
        <begin position="390"/>
        <end position="404"/>
    </location>
</feature>
<protein>
    <submittedName>
        <fullName evidence="2">Uncharacterized protein</fullName>
    </submittedName>
</protein>
<dbReference type="EMBL" id="LJSK01000047">
    <property type="protein sequence ID" value="KPI88530.1"/>
    <property type="molecule type" value="Genomic_DNA"/>
</dbReference>
<accession>A0A0N1I9B6</accession>
<feature type="region of interest" description="Disordered" evidence="1">
    <location>
        <begin position="119"/>
        <end position="144"/>
    </location>
</feature>
<dbReference type="AlphaFoldDB" id="A0A0N1I9B6"/>
<organism evidence="2 3">
    <name type="scientific">Leptomonas seymouri</name>
    <dbReference type="NCBI Taxonomy" id="5684"/>
    <lineage>
        <taxon>Eukaryota</taxon>
        <taxon>Discoba</taxon>
        <taxon>Euglenozoa</taxon>
        <taxon>Kinetoplastea</taxon>
        <taxon>Metakinetoplastina</taxon>
        <taxon>Trypanosomatida</taxon>
        <taxon>Trypanosomatidae</taxon>
        <taxon>Leishmaniinae</taxon>
        <taxon>Leptomonas</taxon>
    </lineage>
</organism>